<gene>
    <name evidence="2" type="ORF">MXD59_12970</name>
</gene>
<accession>A0ABT0JYQ4</accession>
<sequence length="102" mass="10615">MPGLRWHRAGGHLMGVGGRPGRGRRGGGRLVPMISVTACRECRRARGAALAGVRGARPSPRDGSGHCPHGLVDRTVWAQGEGPGSAPPEDPTTPGDRRRGPV</sequence>
<dbReference type="EMBL" id="JALKFT010000011">
    <property type="protein sequence ID" value="MCK9876679.1"/>
    <property type="molecule type" value="Genomic_DNA"/>
</dbReference>
<organism evidence="2 3">
    <name type="scientific">Frankia umida</name>
    <dbReference type="NCBI Taxonomy" id="573489"/>
    <lineage>
        <taxon>Bacteria</taxon>
        <taxon>Bacillati</taxon>
        <taxon>Actinomycetota</taxon>
        <taxon>Actinomycetes</taxon>
        <taxon>Frankiales</taxon>
        <taxon>Frankiaceae</taxon>
        <taxon>Frankia</taxon>
    </lineage>
</organism>
<feature type="region of interest" description="Disordered" evidence="1">
    <location>
        <begin position="1"/>
        <end position="29"/>
    </location>
</feature>
<comment type="caution">
    <text evidence="2">The sequence shown here is derived from an EMBL/GenBank/DDBJ whole genome shotgun (WGS) entry which is preliminary data.</text>
</comment>
<name>A0ABT0JYQ4_9ACTN</name>
<evidence type="ECO:0000256" key="1">
    <source>
        <dbReference type="SAM" id="MobiDB-lite"/>
    </source>
</evidence>
<feature type="compositionally biased region" description="Basic residues" evidence="1">
    <location>
        <begin position="1"/>
        <end position="10"/>
    </location>
</feature>
<evidence type="ECO:0000313" key="2">
    <source>
        <dbReference type="EMBL" id="MCK9876679.1"/>
    </source>
</evidence>
<dbReference type="Proteomes" id="UP001201873">
    <property type="component" value="Unassembled WGS sequence"/>
</dbReference>
<keyword evidence="3" id="KW-1185">Reference proteome</keyword>
<feature type="region of interest" description="Disordered" evidence="1">
    <location>
        <begin position="51"/>
        <end position="102"/>
    </location>
</feature>
<reference evidence="2 3" key="1">
    <citation type="submission" date="2022-04" db="EMBL/GenBank/DDBJ databases">
        <title>Genome diversity in the genus Frankia.</title>
        <authorList>
            <person name="Carlos-Shanley C."/>
            <person name="Hahn D."/>
        </authorList>
    </citation>
    <scope>NUCLEOTIDE SEQUENCE [LARGE SCALE GENOMIC DNA]</scope>
    <source>
        <strain evidence="2 3">Ag45/Mut15</strain>
    </source>
</reference>
<protein>
    <submittedName>
        <fullName evidence="2">Uncharacterized protein</fullName>
    </submittedName>
</protein>
<proteinExistence type="predicted"/>
<evidence type="ECO:0000313" key="3">
    <source>
        <dbReference type="Proteomes" id="UP001201873"/>
    </source>
</evidence>